<evidence type="ECO:0000313" key="1">
    <source>
        <dbReference type="EMBL" id="KAK5839944.1"/>
    </source>
</evidence>
<keyword evidence="3" id="KW-1185">Reference proteome</keyword>
<dbReference type="Proteomes" id="UP001358586">
    <property type="component" value="Chromosome 3"/>
</dbReference>
<comment type="caution">
    <text evidence="2">The sequence shown here is derived from an EMBL/GenBank/DDBJ whole genome shotgun (WGS) entry which is preliminary data.</text>
</comment>
<sequence>MIGNTFAFTARIVKSTGHVFMKHAVLYVSRTGALGGLRTYWTRVWMACRAGLATLPCELTQGSYELDL</sequence>
<dbReference type="EMBL" id="JARKNE010000003">
    <property type="protein sequence ID" value="KAK5839951.1"/>
    <property type="molecule type" value="Genomic_DNA"/>
</dbReference>
<name>A0ABR0QKW1_GOSAR</name>
<evidence type="ECO:0000313" key="2">
    <source>
        <dbReference type="EMBL" id="KAK5839951.1"/>
    </source>
</evidence>
<organism evidence="2 3">
    <name type="scientific">Gossypium arboreum</name>
    <name type="common">Tree cotton</name>
    <name type="synonym">Gossypium nanking</name>
    <dbReference type="NCBI Taxonomy" id="29729"/>
    <lineage>
        <taxon>Eukaryota</taxon>
        <taxon>Viridiplantae</taxon>
        <taxon>Streptophyta</taxon>
        <taxon>Embryophyta</taxon>
        <taxon>Tracheophyta</taxon>
        <taxon>Spermatophyta</taxon>
        <taxon>Magnoliopsida</taxon>
        <taxon>eudicotyledons</taxon>
        <taxon>Gunneridae</taxon>
        <taxon>Pentapetalae</taxon>
        <taxon>rosids</taxon>
        <taxon>malvids</taxon>
        <taxon>Malvales</taxon>
        <taxon>Malvaceae</taxon>
        <taxon>Malvoideae</taxon>
        <taxon>Gossypium</taxon>
    </lineage>
</organism>
<dbReference type="EMBL" id="JARKNE010000003">
    <property type="protein sequence ID" value="KAK5839944.1"/>
    <property type="molecule type" value="Genomic_DNA"/>
</dbReference>
<proteinExistence type="predicted"/>
<evidence type="ECO:0000313" key="3">
    <source>
        <dbReference type="Proteomes" id="UP001358586"/>
    </source>
</evidence>
<gene>
    <name evidence="1" type="ORF">PVK06_008804</name>
    <name evidence="2" type="ORF">PVK06_008811</name>
</gene>
<protein>
    <submittedName>
        <fullName evidence="2">Uncharacterized protein</fullName>
    </submittedName>
</protein>
<accession>A0ABR0QKW1</accession>
<reference evidence="2 3" key="1">
    <citation type="submission" date="2023-03" db="EMBL/GenBank/DDBJ databases">
        <title>WGS of Gossypium arboreum.</title>
        <authorList>
            <person name="Yu D."/>
        </authorList>
    </citation>
    <scope>NUCLEOTIDE SEQUENCE [LARGE SCALE GENOMIC DNA]</scope>
    <source>
        <tissue evidence="2">Leaf</tissue>
    </source>
</reference>